<keyword evidence="2" id="KW-1185">Reference proteome</keyword>
<accession>A0ACD0NV94</accession>
<evidence type="ECO:0000313" key="1">
    <source>
        <dbReference type="EMBL" id="PWN49778.1"/>
    </source>
</evidence>
<name>A0ACD0NV94_9BASI</name>
<evidence type="ECO:0000313" key="2">
    <source>
        <dbReference type="Proteomes" id="UP000245626"/>
    </source>
</evidence>
<gene>
    <name evidence="1" type="ORF">IE53DRAFT_380289</name>
</gene>
<protein>
    <submittedName>
        <fullName evidence="1">Uncharacterized protein</fullName>
    </submittedName>
</protein>
<dbReference type="Proteomes" id="UP000245626">
    <property type="component" value="Unassembled WGS sequence"/>
</dbReference>
<proteinExistence type="predicted"/>
<sequence length="890" mass="97686">MGSTPPPPHQRPFQASFQGGSMQASSSSGPIGRRRDPSTIYQDNGYQTRRTPNAGGDPHPSPRADGGSGMGGAYRCDFSEQQRDQLPPPTQGSPPTTQEDQAQDLGKDSCPFTCSNELDLILHKADRHLIYPPGGVERLRMLDPMLIAEERERRKRLRGKQKAGVSGGHRRGGTGEADLEGEKEEEQADGDDRILDGPADATISGLNIQLNTPELVAEWIAQRKKRWPTSLNVEKKRIESEERRRRGEIIRGLVGGQIGGSGGKARHIDEKNQGRDRTRAEEEASETKVGPGKEEEREVRTRRQEVGNSGAQDDEMGGSASSDTDGPPSEEEATRPKVPGANLLVATPSQLDPGHDDDDESDSESEAELDSESDSESSDSGSGGESDSGPEVMETTHKAPTPSKDASRSADPRSNAGPEVEDGGRRRQVCKFFLQGRCGYGDQCRKRHQDPNKEDEVVTPLKRSDPSANDQERVIKRVRRVHPRAPPPNPFGQPDLLRQLLKNEIAQHVSTIAQAIRFFVDNEMLLNVEPRPGEAEEQRRRRGMITVIEEKVVEEGRCALGSSRDEPTAPVVEIKSGETAKSGGAAEAEFEIEAHLEQKEVTVDPARVDESTAKVEESDGPRSALPQPELSQPIQPSGLTILKVKEEQGGGEGEDTTSGATRSSLFKPESPLLKPLKDLKWPEEPDPLIYLDPLRRDDPKPLRPDQLQAIATDASIRKLLTPSDPLHPHGKVQPGLKRALDTLDSLPTDRHRNAAIEMILGVSDQSPIWAHESYSRTQHLHQRGGLTSSSSQGRRVISETELFRLGLRVGVEEVVTLQNLAELISRIVQGPEFESSSSQLFVGGGVQAASQIDSTVALDGFQAYLRDKEREWAREADRRERCRRLGLRID</sequence>
<reference evidence="1 2" key="1">
    <citation type="journal article" date="2018" name="Mol. Biol. Evol.">
        <title>Broad Genomic Sampling Reveals a Smut Pathogenic Ancestry of the Fungal Clade Ustilaginomycotina.</title>
        <authorList>
            <person name="Kijpornyongpan T."/>
            <person name="Mondo S.J."/>
            <person name="Barry K."/>
            <person name="Sandor L."/>
            <person name="Lee J."/>
            <person name="Lipzen A."/>
            <person name="Pangilinan J."/>
            <person name="LaButti K."/>
            <person name="Hainaut M."/>
            <person name="Henrissat B."/>
            <person name="Grigoriev I.V."/>
            <person name="Spatafora J.W."/>
            <person name="Aime M.C."/>
        </authorList>
    </citation>
    <scope>NUCLEOTIDE SEQUENCE [LARGE SCALE GENOMIC DNA]</scope>
    <source>
        <strain evidence="1 2">SA 807</strain>
    </source>
</reference>
<organism evidence="1 2">
    <name type="scientific">Violaceomyces palustris</name>
    <dbReference type="NCBI Taxonomy" id="1673888"/>
    <lineage>
        <taxon>Eukaryota</taxon>
        <taxon>Fungi</taxon>
        <taxon>Dikarya</taxon>
        <taxon>Basidiomycota</taxon>
        <taxon>Ustilaginomycotina</taxon>
        <taxon>Ustilaginomycetes</taxon>
        <taxon>Violaceomycetales</taxon>
        <taxon>Violaceomycetaceae</taxon>
        <taxon>Violaceomyces</taxon>
    </lineage>
</organism>
<dbReference type="EMBL" id="KZ820007">
    <property type="protein sequence ID" value="PWN49778.1"/>
    <property type="molecule type" value="Genomic_DNA"/>
</dbReference>